<evidence type="ECO:0000313" key="1">
    <source>
        <dbReference type="EMBL" id="MFB9056855.1"/>
    </source>
</evidence>
<proteinExistence type="predicted"/>
<dbReference type="RefSeq" id="WP_379861060.1">
    <property type="nucleotide sequence ID" value="NZ_JBHMFC010000034.1"/>
</dbReference>
<sequence length="89" mass="10567">MFNKIDLEIINRLVKLKIEDLNTFKRIRYGIDNKQTTKVSYETNEIANYLNNGSFDLVFMRAYLSTLKKEIIECNIKIIEFRPLPSESF</sequence>
<protein>
    <submittedName>
        <fullName evidence="1">Uncharacterized protein</fullName>
    </submittedName>
</protein>
<evidence type="ECO:0000313" key="2">
    <source>
        <dbReference type="Proteomes" id="UP001589585"/>
    </source>
</evidence>
<keyword evidence="2" id="KW-1185">Reference proteome</keyword>
<organism evidence="1 2">
    <name type="scientific">Mariniflexile ostreae</name>
    <dbReference type="NCBI Taxonomy" id="1520892"/>
    <lineage>
        <taxon>Bacteria</taxon>
        <taxon>Pseudomonadati</taxon>
        <taxon>Bacteroidota</taxon>
        <taxon>Flavobacteriia</taxon>
        <taxon>Flavobacteriales</taxon>
        <taxon>Flavobacteriaceae</taxon>
        <taxon>Mariniflexile</taxon>
    </lineage>
</organism>
<comment type="caution">
    <text evidence="1">The sequence shown here is derived from an EMBL/GenBank/DDBJ whole genome shotgun (WGS) entry which is preliminary data.</text>
</comment>
<accession>A0ABV5FBN8</accession>
<name>A0ABV5FBN8_9FLAO</name>
<dbReference type="Proteomes" id="UP001589585">
    <property type="component" value="Unassembled WGS sequence"/>
</dbReference>
<gene>
    <name evidence="1" type="ORF">ACFFU9_08890</name>
</gene>
<dbReference type="EMBL" id="JBHMFC010000034">
    <property type="protein sequence ID" value="MFB9056855.1"/>
    <property type="molecule type" value="Genomic_DNA"/>
</dbReference>
<reference evidence="1 2" key="1">
    <citation type="submission" date="2024-09" db="EMBL/GenBank/DDBJ databases">
        <authorList>
            <person name="Sun Q."/>
            <person name="Mori K."/>
        </authorList>
    </citation>
    <scope>NUCLEOTIDE SEQUENCE [LARGE SCALE GENOMIC DNA]</scope>
    <source>
        <strain evidence="1 2">CECT 8622</strain>
    </source>
</reference>